<organism evidence="2 3">
    <name type="scientific">Apatococcus lobatus</name>
    <dbReference type="NCBI Taxonomy" id="904363"/>
    <lineage>
        <taxon>Eukaryota</taxon>
        <taxon>Viridiplantae</taxon>
        <taxon>Chlorophyta</taxon>
        <taxon>core chlorophytes</taxon>
        <taxon>Trebouxiophyceae</taxon>
        <taxon>Chlorellales</taxon>
        <taxon>Chlorellaceae</taxon>
        <taxon>Apatococcus</taxon>
    </lineage>
</organism>
<evidence type="ECO:0000256" key="1">
    <source>
        <dbReference type="SAM" id="Phobius"/>
    </source>
</evidence>
<dbReference type="EMBL" id="JALJOS010000028">
    <property type="protein sequence ID" value="KAK9824791.1"/>
    <property type="molecule type" value="Genomic_DNA"/>
</dbReference>
<accession>A0AAW1QTK2</accession>
<feature type="transmembrane region" description="Helical" evidence="1">
    <location>
        <begin position="86"/>
        <end position="107"/>
    </location>
</feature>
<keyword evidence="1" id="KW-0472">Membrane</keyword>
<keyword evidence="3" id="KW-1185">Reference proteome</keyword>
<dbReference type="PANTHER" id="PTHR34679">
    <property type="match status" value="1"/>
</dbReference>
<keyword evidence="1" id="KW-1133">Transmembrane helix</keyword>
<dbReference type="PANTHER" id="PTHR34679:SF2">
    <property type="entry name" value="OS02G0122500 PROTEIN"/>
    <property type="match status" value="1"/>
</dbReference>
<feature type="transmembrane region" description="Helical" evidence="1">
    <location>
        <begin position="201"/>
        <end position="221"/>
    </location>
</feature>
<evidence type="ECO:0000313" key="3">
    <source>
        <dbReference type="Proteomes" id="UP001438707"/>
    </source>
</evidence>
<gene>
    <name evidence="2" type="ORF">WJX74_008967</name>
</gene>
<sequence>MSFALAGQSLLTQPRLCQRSRPARLAVRAQVQKPATPSSQPQQKDLLADASTTLFAASLALAPFLADVDPAFAVKGEGGPLLEGRTVSLIHPATMVFLFTASLYAAYLGFQWRRTRTAPEQIKELKAQLPKPDADGKRPSSALDGQIAELEASRKSLAKADFRTRHVKLGYILMGTGITIAVAGPVNTYMRLGKLFPGPHLYAGAAITVTWALAAALVPAMTRGNDAARTAHITLNVVNIGLFAWQIPTGFAILQKVFQFTTWP</sequence>
<feature type="transmembrane region" description="Helical" evidence="1">
    <location>
        <begin position="169"/>
        <end position="189"/>
    </location>
</feature>
<evidence type="ECO:0000313" key="2">
    <source>
        <dbReference type="EMBL" id="KAK9824791.1"/>
    </source>
</evidence>
<dbReference type="Pfam" id="PF13301">
    <property type="entry name" value="DUF4079"/>
    <property type="match status" value="1"/>
</dbReference>
<dbReference type="InterPro" id="IPR025067">
    <property type="entry name" value="DUF4079"/>
</dbReference>
<feature type="transmembrane region" description="Helical" evidence="1">
    <location>
        <begin position="233"/>
        <end position="254"/>
    </location>
</feature>
<keyword evidence="1" id="KW-0812">Transmembrane</keyword>
<comment type="caution">
    <text evidence="2">The sequence shown here is derived from an EMBL/GenBank/DDBJ whole genome shotgun (WGS) entry which is preliminary data.</text>
</comment>
<name>A0AAW1QTK2_9CHLO</name>
<protein>
    <submittedName>
        <fullName evidence="2">Uncharacterized protein</fullName>
    </submittedName>
</protein>
<dbReference type="Proteomes" id="UP001438707">
    <property type="component" value="Unassembled WGS sequence"/>
</dbReference>
<proteinExistence type="predicted"/>
<reference evidence="2 3" key="1">
    <citation type="journal article" date="2024" name="Nat. Commun.">
        <title>Phylogenomics reveals the evolutionary origins of lichenization in chlorophyte algae.</title>
        <authorList>
            <person name="Puginier C."/>
            <person name="Libourel C."/>
            <person name="Otte J."/>
            <person name="Skaloud P."/>
            <person name="Haon M."/>
            <person name="Grisel S."/>
            <person name="Petersen M."/>
            <person name="Berrin J.G."/>
            <person name="Delaux P.M."/>
            <person name="Dal Grande F."/>
            <person name="Keller J."/>
        </authorList>
    </citation>
    <scope>NUCLEOTIDE SEQUENCE [LARGE SCALE GENOMIC DNA]</scope>
    <source>
        <strain evidence="2 3">SAG 2145</strain>
    </source>
</reference>
<dbReference type="AlphaFoldDB" id="A0AAW1QTK2"/>